<dbReference type="EMBL" id="CACRXK020007265">
    <property type="protein sequence ID" value="CAB4011788.1"/>
    <property type="molecule type" value="Genomic_DNA"/>
</dbReference>
<sequence length="312" mass="35459">MPQSNPVLETLPSNISEKLATISENADKNQGELPEYETSEGNKVPGLEGSEHPPPEIDEGLVKLLDKLLLYLRIVHSLDYYSGAEYLYEDDMPNRCGIIHIRAPLPDKVNYEEVTDWHKNLHQKLDQHLQKKETLAAEEAARLGKKDEEQELEKFVQANTQELAKDKWLCPLSGKKFRGPEFIQKHIFNKHGDKVDEVKTEVTFFNNFVYDPSRPSEIVAKAPVPNTPVQQGFQGGMAQHSGFQNNQGGWGRGMHYGNRGGYNNQFRSDHYNRGGFQKPRRGSFSGGGQRHDPRPIVQYRDLDAPGDDNEFF</sequence>
<name>A0A7D9EKP0_PARCT</name>
<comment type="caution">
    <text evidence="6">The sequence shown here is derived from an EMBL/GenBank/DDBJ whole genome shotgun (WGS) entry which is preliminary data.</text>
</comment>
<dbReference type="OrthoDB" id="342064at2759"/>
<feature type="region of interest" description="Disordered" evidence="4">
    <location>
        <begin position="20"/>
        <end position="55"/>
    </location>
</feature>
<evidence type="ECO:0000259" key="5">
    <source>
        <dbReference type="Pfam" id="PF04959"/>
    </source>
</evidence>
<evidence type="ECO:0000256" key="4">
    <source>
        <dbReference type="SAM" id="MobiDB-lite"/>
    </source>
</evidence>
<dbReference type="PANTHER" id="PTHR13165">
    <property type="entry name" value="ARSENITE-RESISTANCE PROTEIN 2"/>
    <property type="match status" value="1"/>
</dbReference>
<accession>A0A7D9EKP0</accession>
<dbReference type="AlphaFoldDB" id="A0A7D9EKP0"/>
<dbReference type="Pfam" id="PF04959">
    <property type="entry name" value="ARS2"/>
    <property type="match status" value="1"/>
</dbReference>
<dbReference type="Proteomes" id="UP001152795">
    <property type="component" value="Unassembled WGS sequence"/>
</dbReference>
<reference evidence="6" key="1">
    <citation type="submission" date="2020-04" db="EMBL/GenBank/DDBJ databases">
        <authorList>
            <person name="Alioto T."/>
            <person name="Alioto T."/>
            <person name="Gomez Garrido J."/>
        </authorList>
    </citation>
    <scope>NUCLEOTIDE SEQUENCE</scope>
    <source>
        <strain evidence="6">A484AB</strain>
    </source>
</reference>
<evidence type="ECO:0000256" key="1">
    <source>
        <dbReference type="ARBA" id="ARBA00004123"/>
    </source>
</evidence>
<evidence type="ECO:0000256" key="3">
    <source>
        <dbReference type="ARBA" id="ARBA00023242"/>
    </source>
</evidence>
<evidence type="ECO:0000256" key="2">
    <source>
        <dbReference type="ARBA" id="ARBA00005407"/>
    </source>
</evidence>
<organism evidence="6 7">
    <name type="scientific">Paramuricea clavata</name>
    <name type="common">Red gorgonian</name>
    <name type="synonym">Violescent sea-whip</name>
    <dbReference type="NCBI Taxonomy" id="317549"/>
    <lineage>
        <taxon>Eukaryota</taxon>
        <taxon>Metazoa</taxon>
        <taxon>Cnidaria</taxon>
        <taxon>Anthozoa</taxon>
        <taxon>Octocorallia</taxon>
        <taxon>Malacalcyonacea</taxon>
        <taxon>Plexauridae</taxon>
        <taxon>Paramuricea</taxon>
    </lineage>
</organism>
<dbReference type="GO" id="GO:0016604">
    <property type="term" value="C:nuclear body"/>
    <property type="evidence" value="ECO:0007669"/>
    <property type="project" value="TreeGrafter"/>
</dbReference>
<dbReference type="GO" id="GO:0031053">
    <property type="term" value="P:primary miRNA processing"/>
    <property type="evidence" value="ECO:0007669"/>
    <property type="project" value="TreeGrafter"/>
</dbReference>
<dbReference type="PANTHER" id="PTHR13165:SF0">
    <property type="entry name" value="SERRATE RNA EFFECTOR MOLECULE HOMOLOG"/>
    <property type="match status" value="1"/>
</dbReference>
<dbReference type="InterPro" id="IPR039727">
    <property type="entry name" value="SE/Ars2"/>
</dbReference>
<comment type="subcellular location">
    <subcellularLocation>
        <location evidence="1">Nucleus</location>
    </subcellularLocation>
</comment>
<comment type="similarity">
    <text evidence="2">Belongs to the ARS2 family.</text>
</comment>
<dbReference type="InterPro" id="IPR007042">
    <property type="entry name" value="SERRATE/Ars2_C"/>
</dbReference>
<evidence type="ECO:0000313" key="7">
    <source>
        <dbReference type="Proteomes" id="UP001152795"/>
    </source>
</evidence>
<proteinExistence type="inferred from homology"/>
<evidence type="ECO:0000313" key="6">
    <source>
        <dbReference type="EMBL" id="CAB4011788.1"/>
    </source>
</evidence>
<keyword evidence="7" id="KW-1185">Reference proteome</keyword>
<feature type="domain" description="SERRATE/Ars2 C-terminal" evidence="5">
    <location>
        <begin position="102"/>
        <end position="283"/>
    </location>
</feature>
<keyword evidence="3" id="KW-0539">Nucleus</keyword>
<gene>
    <name evidence="6" type="ORF">PACLA_8A054973</name>
</gene>
<protein>
    <submittedName>
        <fullName evidence="6">Serrate RNA effector molecule homolog</fullName>
    </submittedName>
</protein>
<feature type="region of interest" description="Disordered" evidence="4">
    <location>
        <begin position="261"/>
        <end position="312"/>
    </location>
</feature>